<reference evidence="2 4" key="1">
    <citation type="submission" date="2016-02" db="EMBL/GenBank/DDBJ databases">
        <title>Draft genome sequence for Clostridium paradoxum JW-YL-7.</title>
        <authorList>
            <person name="Utturkar S.M."/>
            <person name="Lancaster A."/>
            <person name="Poole F.L."/>
            <person name="Adams M.W."/>
            <person name="Brown S.D."/>
        </authorList>
    </citation>
    <scope>NUCLEOTIDE SEQUENCE [LARGE SCALE GENOMIC DNA]</scope>
    <source>
        <strain evidence="2 4">JW-YL-7</strain>
    </source>
</reference>
<protein>
    <submittedName>
        <fullName evidence="3">Helix-turn-helix domain-containing protein</fullName>
    </submittedName>
    <submittedName>
        <fullName evidence="2">PBS lyase HEAT domain protein repeat-containing protein</fullName>
    </submittedName>
</protein>
<evidence type="ECO:0000259" key="1">
    <source>
        <dbReference type="Pfam" id="PF14493"/>
    </source>
</evidence>
<dbReference type="AlphaFoldDB" id="A0A150FP49"/>
<comment type="caution">
    <text evidence="2">The sequence shown here is derived from an EMBL/GenBank/DDBJ whole genome shotgun (WGS) entry which is preliminary data.</text>
</comment>
<dbReference type="Gene3D" id="1.25.10.10">
    <property type="entry name" value="Leucine-rich Repeat Variant"/>
    <property type="match status" value="1"/>
</dbReference>
<dbReference type="GO" id="GO:0016829">
    <property type="term" value="F:lyase activity"/>
    <property type="evidence" value="ECO:0007669"/>
    <property type="project" value="UniProtKB-KW"/>
</dbReference>
<gene>
    <name evidence="2" type="ORF">JWYL7_0476</name>
    <name evidence="3" type="ORF">SAMN05661008_00413</name>
</gene>
<feature type="domain" description="Helicase Helix-turn-helix" evidence="1">
    <location>
        <begin position="14"/>
        <end position="86"/>
    </location>
</feature>
<dbReference type="InterPro" id="IPR004155">
    <property type="entry name" value="PBS_lyase_HEAT"/>
</dbReference>
<keyword evidence="2" id="KW-0456">Lyase</keyword>
<dbReference type="SMART" id="SM00567">
    <property type="entry name" value="EZ_HEAT"/>
    <property type="match status" value="2"/>
</dbReference>
<dbReference type="Proteomes" id="UP000092605">
    <property type="component" value="Unassembled WGS sequence"/>
</dbReference>
<evidence type="ECO:0000313" key="4">
    <source>
        <dbReference type="Proteomes" id="UP000092605"/>
    </source>
</evidence>
<dbReference type="OrthoDB" id="1706421at2"/>
<keyword evidence="5" id="KW-1185">Reference proteome</keyword>
<dbReference type="InterPro" id="IPR029491">
    <property type="entry name" value="Helicase_HTH"/>
</dbReference>
<reference evidence="3 5" key="2">
    <citation type="submission" date="2016-11" db="EMBL/GenBank/DDBJ databases">
        <authorList>
            <person name="Varghese N."/>
            <person name="Submissions S."/>
        </authorList>
    </citation>
    <scope>NUCLEOTIDE SEQUENCE [LARGE SCALE GENOMIC DNA]</scope>
    <source>
        <strain evidence="3 5">DSM 7308</strain>
    </source>
</reference>
<organism evidence="2 4">
    <name type="scientific">Alkalithermobacter thermoalcaliphilus JW-YL-7 = DSM 7308</name>
    <dbReference type="NCBI Taxonomy" id="1121328"/>
    <lineage>
        <taxon>Bacteria</taxon>
        <taxon>Bacillati</taxon>
        <taxon>Bacillota</taxon>
        <taxon>Clostridia</taxon>
        <taxon>Peptostreptococcales</taxon>
        <taxon>Tepidibacteraceae</taxon>
        <taxon>Alkalithermobacter</taxon>
    </lineage>
</organism>
<proteinExistence type="predicted"/>
<dbReference type="STRING" id="1121328.JWYL7_0476"/>
<name>A0A150FP49_CLOPD</name>
<evidence type="ECO:0000313" key="5">
    <source>
        <dbReference type="Proteomes" id="UP000323392"/>
    </source>
</evidence>
<sequence length="215" mass="25284">MELKWDDIESLRDYQITYLLYKEGKNIYQISKIRNISVEQVNMHLISAKQEIKDMFKSEKDIITKLLEMNKEERINTIGSLNFEQIEVLKRKLYKRILKEENAEDLMVLIWICGELKDCRLLKLIHSNSNHPHGGVRRMAYSAMGKIGAKESIQFLNKGIMDKKPQVRQYAAKALSKIGDKDSLKKLENLIKNPNEKEYVKKAFFEAIESIKKRY</sequence>
<dbReference type="SUPFAM" id="SSF48371">
    <property type="entry name" value="ARM repeat"/>
    <property type="match status" value="1"/>
</dbReference>
<dbReference type="Proteomes" id="UP000323392">
    <property type="component" value="Unassembled WGS sequence"/>
</dbReference>
<evidence type="ECO:0000313" key="3">
    <source>
        <dbReference type="EMBL" id="SHK53098.1"/>
    </source>
</evidence>
<dbReference type="InterPro" id="IPR016024">
    <property type="entry name" value="ARM-type_fold"/>
</dbReference>
<dbReference type="InterPro" id="IPR011989">
    <property type="entry name" value="ARM-like"/>
</dbReference>
<dbReference type="EMBL" id="LSFY01000001">
    <property type="protein sequence ID" value="KXZ39401.1"/>
    <property type="molecule type" value="Genomic_DNA"/>
</dbReference>
<accession>A0A150FP49</accession>
<dbReference type="RefSeq" id="WP_066068522.1">
    <property type="nucleotide sequence ID" value="NZ_FRBG01000002.1"/>
</dbReference>
<dbReference type="Pfam" id="PF14493">
    <property type="entry name" value="HTH_40"/>
    <property type="match status" value="1"/>
</dbReference>
<dbReference type="PATRIC" id="fig|1121328.3.peg.475"/>
<dbReference type="Pfam" id="PF13646">
    <property type="entry name" value="HEAT_2"/>
    <property type="match status" value="1"/>
</dbReference>
<evidence type="ECO:0000313" key="2">
    <source>
        <dbReference type="EMBL" id="KXZ39401.1"/>
    </source>
</evidence>
<dbReference type="EMBL" id="FRBG01000002">
    <property type="protein sequence ID" value="SHK53098.1"/>
    <property type="molecule type" value="Genomic_DNA"/>
</dbReference>